<accession>A0A4U6X4V3</accession>
<evidence type="ECO:0000313" key="3">
    <source>
        <dbReference type="Proteomes" id="UP000310108"/>
    </source>
</evidence>
<dbReference type="SUPFAM" id="SSF56112">
    <property type="entry name" value="Protein kinase-like (PK-like)"/>
    <property type="match status" value="1"/>
</dbReference>
<dbReference type="PANTHER" id="PTHR21310:SF15">
    <property type="entry name" value="AMINOGLYCOSIDE PHOSPHOTRANSFERASE DOMAIN-CONTAINING PROTEIN"/>
    <property type="match status" value="1"/>
</dbReference>
<comment type="caution">
    <text evidence="2">The sequence shown here is derived from an EMBL/GenBank/DDBJ whole genome shotgun (WGS) entry which is preliminary data.</text>
</comment>
<gene>
    <name evidence="2" type="ORF">CTA1_12426</name>
</gene>
<dbReference type="InterPro" id="IPR002575">
    <property type="entry name" value="Aminoglycoside_PTrfase"/>
</dbReference>
<evidence type="ECO:0000259" key="1">
    <source>
        <dbReference type="Pfam" id="PF01636"/>
    </source>
</evidence>
<dbReference type="Pfam" id="PF01636">
    <property type="entry name" value="APH"/>
    <property type="match status" value="1"/>
</dbReference>
<dbReference type="InterPro" id="IPR011009">
    <property type="entry name" value="Kinase-like_dom_sf"/>
</dbReference>
<dbReference type="AlphaFoldDB" id="A0A4U6X4V3"/>
<keyword evidence="3" id="KW-1185">Reference proteome</keyword>
<sequence length="246" mass="27869">MVFRLSENIVVKATGDEGSALTEHRSLSYLQKHLPDFPVPKPHGVVRLNKFYLLFTSFIPGLTLETVWSQLNTAEKHAVSSQLETLLSTLRSLPHPENTPLGGIQGSGCRDGRRGIRLGSNPIADARQFEDFIFAGSDTASPLYTHLLRSLMPTSPAKCVFTHGDIRPANIIVSRHSDETLRVVGIIDWESSGFYPEYWDCVKATNNLTPRNRSDWYEYLPQPISLRRYPTQWLVDRLWDRSMVNS</sequence>
<dbReference type="PANTHER" id="PTHR21310">
    <property type="entry name" value="AMINOGLYCOSIDE PHOSPHOTRANSFERASE-RELATED-RELATED"/>
    <property type="match status" value="1"/>
</dbReference>
<name>A0A4U6X4V3_9PEZI</name>
<dbReference type="Proteomes" id="UP000310108">
    <property type="component" value="Unassembled WGS sequence"/>
</dbReference>
<evidence type="ECO:0000313" key="2">
    <source>
        <dbReference type="EMBL" id="TKW50215.1"/>
    </source>
</evidence>
<reference evidence="2 3" key="1">
    <citation type="journal article" date="2019" name="PLoS ONE">
        <title>Comparative genome analysis indicates high evolutionary potential of pathogenicity genes in Colletotrichum tanaceti.</title>
        <authorList>
            <person name="Lelwala R.V."/>
            <person name="Korhonen P.K."/>
            <person name="Young N.D."/>
            <person name="Scott J.B."/>
            <person name="Ades P.A."/>
            <person name="Gasser R.B."/>
            <person name="Taylor P.W.J."/>
        </authorList>
    </citation>
    <scope>NUCLEOTIDE SEQUENCE [LARGE SCALE GENOMIC DNA]</scope>
    <source>
        <strain evidence="2">BRIP57314</strain>
    </source>
</reference>
<protein>
    <recommendedName>
        <fullName evidence="1">Aminoglycoside phosphotransferase domain-containing protein</fullName>
    </recommendedName>
</protein>
<dbReference type="STRING" id="1306861.A0A4U6X4V3"/>
<dbReference type="EMBL" id="PJEX01000423">
    <property type="protein sequence ID" value="TKW50215.1"/>
    <property type="molecule type" value="Genomic_DNA"/>
</dbReference>
<proteinExistence type="predicted"/>
<feature type="domain" description="Aminoglycoside phosphotransferase" evidence="1">
    <location>
        <begin position="18"/>
        <end position="219"/>
    </location>
</feature>
<dbReference type="InterPro" id="IPR051678">
    <property type="entry name" value="AGP_Transferase"/>
</dbReference>
<dbReference type="CDD" id="cd05120">
    <property type="entry name" value="APH_ChoK_like"/>
    <property type="match status" value="1"/>
</dbReference>
<organism evidence="2 3">
    <name type="scientific">Colletotrichum tanaceti</name>
    <dbReference type="NCBI Taxonomy" id="1306861"/>
    <lineage>
        <taxon>Eukaryota</taxon>
        <taxon>Fungi</taxon>
        <taxon>Dikarya</taxon>
        <taxon>Ascomycota</taxon>
        <taxon>Pezizomycotina</taxon>
        <taxon>Sordariomycetes</taxon>
        <taxon>Hypocreomycetidae</taxon>
        <taxon>Glomerellales</taxon>
        <taxon>Glomerellaceae</taxon>
        <taxon>Colletotrichum</taxon>
        <taxon>Colletotrichum destructivum species complex</taxon>
    </lineage>
</organism>
<dbReference type="Gene3D" id="3.90.1200.10">
    <property type="match status" value="1"/>
</dbReference>